<reference evidence="2" key="1">
    <citation type="journal article" date="2023" name="Mol. Phylogenet. Evol.">
        <title>Genome-scale phylogeny and comparative genomics of the fungal order Sordariales.</title>
        <authorList>
            <person name="Hensen N."/>
            <person name="Bonometti L."/>
            <person name="Westerberg I."/>
            <person name="Brannstrom I.O."/>
            <person name="Guillou S."/>
            <person name="Cros-Aarteil S."/>
            <person name="Calhoun S."/>
            <person name="Haridas S."/>
            <person name="Kuo A."/>
            <person name="Mondo S."/>
            <person name="Pangilinan J."/>
            <person name="Riley R."/>
            <person name="LaButti K."/>
            <person name="Andreopoulos B."/>
            <person name="Lipzen A."/>
            <person name="Chen C."/>
            <person name="Yan M."/>
            <person name="Daum C."/>
            <person name="Ng V."/>
            <person name="Clum A."/>
            <person name="Steindorff A."/>
            <person name="Ohm R.A."/>
            <person name="Martin F."/>
            <person name="Silar P."/>
            <person name="Natvig D.O."/>
            <person name="Lalanne C."/>
            <person name="Gautier V."/>
            <person name="Ament-Velasquez S.L."/>
            <person name="Kruys A."/>
            <person name="Hutchinson M.I."/>
            <person name="Powell A.J."/>
            <person name="Barry K."/>
            <person name="Miller A.N."/>
            <person name="Grigoriev I.V."/>
            <person name="Debuchy R."/>
            <person name="Gladieux P."/>
            <person name="Hiltunen Thoren M."/>
            <person name="Johannesson H."/>
        </authorList>
    </citation>
    <scope>NUCLEOTIDE SEQUENCE</scope>
    <source>
        <strain evidence="2">PSN309</strain>
    </source>
</reference>
<gene>
    <name evidence="2" type="ORF">QBC35DRAFT_455021</name>
</gene>
<dbReference type="EMBL" id="MU864478">
    <property type="protein sequence ID" value="KAK4184684.1"/>
    <property type="molecule type" value="Genomic_DNA"/>
</dbReference>
<dbReference type="PANTHER" id="PTHR47534:SF3">
    <property type="entry name" value="ALCOHOL DEHYDROGENASE-LIKE C-TERMINAL DOMAIN-CONTAINING PROTEIN"/>
    <property type="match status" value="1"/>
</dbReference>
<proteinExistence type="predicted"/>
<name>A0AAN6WMB1_9PEZI</name>
<dbReference type="PANTHER" id="PTHR47534">
    <property type="entry name" value="YALI0E05731P"/>
    <property type="match status" value="1"/>
</dbReference>
<dbReference type="Proteomes" id="UP001302126">
    <property type="component" value="Unassembled WGS sequence"/>
</dbReference>
<keyword evidence="3" id="KW-1185">Reference proteome</keyword>
<dbReference type="InterPro" id="IPR052228">
    <property type="entry name" value="Sec_Metab_Biosynth_Oxidored"/>
</dbReference>
<dbReference type="Pfam" id="PF00106">
    <property type="entry name" value="adh_short"/>
    <property type="match status" value="1"/>
</dbReference>
<evidence type="ECO:0000256" key="1">
    <source>
        <dbReference type="ARBA" id="ARBA00023002"/>
    </source>
</evidence>
<dbReference type="InterPro" id="IPR036291">
    <property type="entry name" value="NAD(P)-bd_dom_sf"/>
</dbReference>
<accession>A0AAN6WMB1</accession>
<comment type="caution">
    <text evidence="2">The sequence shown here is derived from an EMBL/GenBank/DDBJ whole genome shotgun (WGS) entry which is preliminary data.</text>
</comment>
<evidence type="ECO:0000313" key="3">
    <source>
        <dbReference type="Proteomes" id="UP001302126"/>
    </source>
</evidence>
<dbReference type="GO" id="GO:0016491">
    <property type="term" value="F:oxidoreductase activity"/>
    <property type="evidence" value="ECO:0007669"/>
    <property type="project" value="UniProtKB-KW"/>
</dbReference>
<dbReference type="Gene3D" id="3.40.50.720">
    <property type="entry name" value="NAD(P)-binding Rossmann-like Domain"/>
    <property type="match status" value="1"/>
</dbReference>
<evidence type="ECO:0000313" key="2">
    <source>
        <dbReference type="EMBL" id="KAK4184684.1"/>
    </source>
</evidence>
<dbReference type="InterPro" id="IPR002347">
    <property type="entry name" value="SDR_fam"/>
</dbReference>
<protein>
    <submittedName>
        <fullName evidence="2">Uncharacterized protein</fullName>
    </submittedName>
</protein>
<dbReference type="AlphaFoldDB" id="A0AAN6WMB1"/>
<keyword evidence="1" id="KW-0560">Oxidoreductase</keyword>
<reference evidence="2" key="2">
    <citation type="submission" date="2023-05" db="EMBL/GenBank/DDBJ databases">
        <authorList>
            <consortium name="Lawrence Berkeley National Laboratory"/>
            <person name="Steindorff A."/>
            <person name="Hensen N."/>
            <person name="Bonometti L."/>
            <person name="Westerberg I."/>
            <person name="Brannstrom I.O."/>
            <person name="Guillou S."/>
            <person name="Cros-Aarteil S."/>
            <person name="Calhoun S."/>
            <person name="Haridas S."/>
            <person name="Kuo A."/>
            <person name="Mondo S."/>
            <person name="Pangilinan J."/>
            <person name="Riley R."/>
            <person name="Labutti K."/>
            <person name="Andreopoulos B."/>
            <person name="Lipzen A."/>
            <person name="Chen C."/>
            <person name="Yanf M."/>
            <person name="Daum C."/>
            <person name="Ng V."/>
            <person name="Clum A."/>
            <person name="Ohm R."/>
            <person name="Martin F."/>
            <person name="Silar P."/>
            <person name="Natvig D."/>
            <person name="Lalanne C."/>
            <person name="Gautier V."/>
            <person name="Ament-Velasquez S.L."/>
            <person name="Kruys A."/>
            <person name="Hutchinson M.I."/>
            <person name="Powell A.J."/>
            <person name="Barry K."/>
            <person name="Miller A.N."/>
            <person name="Grigoriev I.V."/>
            <person name="Debuchy R."/>
            <person name="Gladieux P."/>
            <person name="Thoren M.H."/>
            <person name="Johannesson H."/>
        </authorList>
    </citation>
    <scope>NUCLEOTIDE SEQUENCE</scope>
    <source>
        <strain evidence="2">PSN309</strain>
    </source>
</reference>
<sequence length="330" mass="36406">MVYLAQIRISNRRIAEALPAGLVAVFVGATSGIGLTTMRQFAKHTRQPRVYFIGRSEEAAGRITAELQSLNPSGTYFYIPADISLLQTVDHVCFELKSRETSVNLLFLTPGTMLEKDTMESLHYPSALLYYSRVRFIVNLLPLLQKASSIRRVVTVFGAGKEGALEHDFQDRRIPSISTMKTLALENLALEAPEVSFVHSFPGFVKTNLGKDARTASAIALRAVFKVVGPMISLPVIEAGERQLFIATSARFPAREGGGVRLVEVGQGVSVSRGTDGREGSGVYSVSFDAEPASRKVEETLDLMRRQNKVQMLWLHTMYEFQRITGSAFV</sequence>
<dbReference type="SUPFAM" id="SSF51735">
    <property type="entry name" value="NAD(P)-binding Rossmann-fold domains"/>
    <property type="match status" value="1"/>
</dbReference>
<organism evidence="2 3">
    <name type="scientific">Podospora australis</name>
    <dbReference type="NCBI Taxonomy" id="1536484"/>
    <lineage>
        <taxon>Eukaryota</taxon>
        <taxon>Fungi</taxon>
        <taxon>Dikarya</taxon>
        <taxon>Ascomycota</taxon>
        <taxon>Pezizomycotina</taxon>
        <taxon>Sordariomycetes</taxon>
        <taxon>Sordariomycetidae</taxon>
        <taxon>Sordariales</taxon>
        <taxon>Podosporaceae</taxon>
        <taxon>Podospora</taxon>
    </lineage>
</organism>